<evidence type="ECO:0000256" key="1">
    <source>
        <dbReference type="ARBA" id="ARBA00004123"/>
    </source>
</evidence>
<evidence type="ECO:0000259" key="13">
    <source>
        <dbReference type="PROSITE" id="PS51843"/>
    </source>
</evidence>
<dbReference type="PRINTS" id="PR00047">
    <property type="entry name" value="STROIDFINGER"/>
</dbReference>
<keyword evidence="9 10" id="KW-0539">Nucleus</keyword>
<keyword evidence="8 10" id="KW-0675">Receptor</keyword>
<reference evidence="14" key="1">
    <citation type="submission" date="2021-02" db="EMBL/GenBank/DDBJ databases">
        <authorList>
            <person name="Nowell W R."/>
        </authorList>
    </citation>
    <scope>NUCLEOTIDE SEQUENCE</scope>
</reference>
<dbReference type="Gene3D" id="3.30.50.10">
    <property type="entry name" value="Erythroid Transcription Factor GATA-1, subunit A"/>
    <property type="match status" value="1"/>
</dbReference>
<evidence type="ECO:0000313" key="15">
    <source>
        <dbReference type="Proteomes" id="UP000663852"/>
    </source>
</evidence>
<dbReference type="InterPro" id="IPR035500">
    <property type="entry name" value="NHR-like_dom_sf"/>
</dbReference>
<dbReference type="Pfam" id="PF00104">
    <property type="entry name" value="Hormone_recep"/>
    <property type="match status" value="1"/>
</dbReference>
<comment type="caution">
    <text evidence="14">The sequence shown here is derived from an EMBL/GenBank/DDBJ whole genome shotgun (WGS) entry which is preliminary data.</text>
</comment>
<dbReference type="SMART" id="SM00430">
    <property type="entry name" value="HOLI"/>
    <property type="match status" value="1"/>
</dbReference>
<evidence type="ECO:0000256" key="2">
    <source>
        <dbReference type="ARBA" id="ARBA00022723"/>
    </source>
</evidence>
<evidence type="ECO:0000256" key="7">
    <source>
        <dbReference type="ARBA" id="ARBA00023163"/>
    </source>
</evidence>
<dbReference type="SMART" id="SM00399">
    <property type="entry name" value="ZnF_C4"/>
    <property type="match status" value="1"/>
</dbReference>
<evidence type="ECO:0000256" key="5">
    <source>
        <dbReference type="ARBA" id="ARBA00023015"/>
    </source>
</evidence>
<dbReference type="SUPFAM" id="SSF48508">
    <property type="entry name" value="Nuclear receptor ligand-binding domain"/>
    <property type="match status" value="1"/>
</dbReference>
<evidence type="ECO:0000256" key="4">
    <source>
        <dbReference type="ARBA" id="ARBA00022833"/>
    </source>
</evidence>
<keyword evidence="7 10" id="KW-0804">Transcription</keyword>
<dbReference type="GO" id="GO:0005634">
    <property type="term" value="C:nucleus"/>
    <property type="evidence" value="ECO:0007669"/>
    <property type="project" value="UniProtKB-SubCell"/>
</dbReference>
<dbReference type="InterPro" id="IPR001723">
    <property type="entry name" value="Nuclear_hrmn_rcpt"/>
</dbReference>
<dbReference type="PROSITE" id="PS00031">
    <property type="entry name" value="NUCLEAR_REC_DBD_1"/>
    <property type="match status" value="1"/>
</dbReference>
<feature type="domain" description="Nuclear receptor" evidence="12">
    <location>
        <begin position="21"/>
        <end position="96"/>
    </location>
</feature>
<evidence type="ECO:0000259" key="12">
    <source>
        <dbReference type="PROSITE" id="PS51030"/>
    </source>
</evidence>
<evidence type="ECO:0000313" key="14">
    <source>
        <dbReference type="EMBL" id="CAF1094500.1"/>
    </source>
</evidence>
<name>A0A814NNK0_ADIRI</name>
<comment type="similarity">
    <text evidence="10">Belongs to the nuclear hormone receptor family.</text>
</comment>
<dbReference type="Pfam" id="PF00105">
    <property type="entry name" value="zf-C4"/>
    <property type="match status" value="1"/>
</dbReference>
<keyword evidence="3 10" id="KW-0863">Zinc-finger</keyword>
<evidence type="ECO:0000256" key="11">
    <source>
        <dbReference type="SAM" id="MobiDB-lite"/>
    </source>
</evidence>
<dbReference type="PROSITE" id="PS51843">
    <property type="entry name" value="NR_LBD"/>
    <property type="match status" value="1"/>
</dbReference>
<dbReference type="InterPro" id="IPR001628">
    <property type="entry name" value="Znf_hrmn_rcpt"/>
</dbReference>
<keyword evidence="4 10" id="KW-0862">Zinc</keyword>
<protein>
    <submittedName>
        <fullName evidence="14">Uncharacterized protein</fullName>
    </submittedName>
</protein>
<dbReference type="GO" id="GO:0043565">
    <property type="term" value="F:sequence-specific DNA binding"/>
    <property type="evidence" value="ECO:0007669"/>
    <property type="project" value="InterPro"/>
</dbReference>
<dbReference type="PROSITE" id="PS51030">
    <property type="entry name" value="NUCLEAR_REC_DBD_2"/>
    <property type="match status" value="1"/>
</dbReference>
<dbReference type="GO" id="GO:0008270">
    <property type="term" value="F:zinc ion binding"/>
    <property type="evidence" value="ECO:0007669"/>
    <property type="project" value="UniProtKB-KW"/>
</dbReference>
<dbReference type="InterPro" id="IPR000536">
    <property type="entry name" value="Nucl_hrmn_rcpt_lig-bd"/>
</dbReference>
<dbReference type="EMBL" id="CAJNOJ010000095">
    <property type="protein sequence ID" value="CAF1094500.1"/>
    <property type="molecule type" value="Genomic_DNA"/>
</dbReference>
<organism evidence="14 15">
    <name type="scientific">Adineta ricciae</name>
    <name type="common">Rotifer</name>
    <dbReference type="NCBI Taxonomy" id="249248"/>
    <lineage>
        <taxon>Eukaryota</taxon>
        <taxon>Metazoa</taxon>
        <taxon>Spiralia</taxon>
        <taxon>Gnathifera</taxon>
        <taxon>Rotifera</taxon>
        <taxon>Eurotatoria</taxon>
        <taxon>Bdelloidea</taxon>
        <taxon>Adinetida</taxon>
        <taxon>Adinetidae</taxon>
        <taxon>Adineta</taxon>
    </lineage>
</organism>
<dbReference type="Proteomes" id="UP000663852">
    <property type="component" value="Unassembled WGS sequence"/>
</dbReference>
<dbReference type="OrthoDB" id="5771769at2759"/>
<dbReference type="FunFam" id="3.30.50.10:FF:000006">
    <property type="entry name" value="Nuclear receptor subfamily 5 group A member"/>
    <property type="match status" value="1"/>
</dbReference>
<feature type="domain" description="NR LBD" evidence="13">
    <location>
        <begin position="171"/>
        <end position="388"/>
    </location>
</feature>
<dbReference type="CDD" id="cd07164">
    <property type="entry name" value="NR_DBD_PNR_like_1"/>
    <property type="match status" value="1"/>
</dbReference>
<dbReference type="SUPFAM" id="SSF57716">
    <property type="entry name" value="Glucocorticoid receptor-like (DNA-binding domain)"/>
    <property type="match status" value="1"/>
</dbReference>
<sequence length="388" mass="44772">MYNVTSLMATSPTANNNRRHVSVCSVCGDKASGKHYGVMSCDGCRGFFKRSVRRKIEYKCKGDSTCQVDVNRRNQCQACRFQRCLAMKMKPSAVQNERAPRHGNKRPLPLPITAPPSSRSLPLPRMQCWTPPTSAGYVNESPQVTIPFGFRNLSINNTSSPIWSRMLFHQQPQQLHSSLNSTQQTISDASHTDETHSSLDVSNEETMCETASFILLESIRWLYSVPSFKDLNESDQYCLIEQSWSTLFLLTSAEMKRFIDQYENDSFDDDSQYLLFQSIVKDLASHSIDQTEYTLLKLFIVFSSPSNRELHGQYEIDKYRKDALVMLNEYNRNSKYRRLAELLSLLSKIQEIMPTISLDKLFFRHLIHRISMQNLLHNIIRHIQTLCR</sequence>
<proteinExistence type="inferred from homology"/>
<keyword evidence="2 10" id="KW-0479">Metal-binding</keyword>
<feature type="region of interest" description="Disordered" evidence="11">
    <location>
        <begin position="95"/>
        <end position="123"/>
    </location>
</feature>
<gene>
    <name evidence="14" type="ORF">EDS130_LOCUS19659</name>
</gene>
<evidence type="ECO:0000256" key="9">
    <source>
        <dbReference type="ARBA" id="ARBA00023242"/>
    </source>
</evidence>
<dbReference type="AlphaFoldDB" id="A0A814NNK0"/>
<evidence type="ECO:0000256" key="10">
    <source>
        <dbReference type="RuleBase" id="RU004334"/>
    </source>
</evidence>
<accession>A0A814NNK0</accession>
<evidence type="ECO:0000256" key="8">
    <source>
        <dbReference type="ARBA" id="ARBA00023170"/>
    </source>
</evidence>
<comment type="subcellular location">
    <subcellularLocation>
        <location evidence="1 10">Nucleus</location>
    </subcellularLocation>
</comment>
<evidence type="ECO:0000256" key="6">
    <source>
        <dbReference type="ARBA" id="ARBA00023125"/>
    </source>
</evidence>
<dbReference type="InterPro" id="IPR050274">
    <property type="entry name" value="Nuclear_hormone_rcpt_NR2"/>
</dbReference>
<dbReference type="InterPro" id="IPR013088">
    <property type="entry name" value="Znf_NHR/GATA"/>
</dbReference>
<dbReference type="PRINTS" id="PR00398">
    <property type="entry name" value="STRDHORMONER"/>
</dbReference>
<dbReference type="PANTHER" id="PTHR24083">
    <property type="entry name" value="NUCLEAR HORMONE RECEPTOR"/>
    <property type="match status" value="1"/>
</dbReference>
<evidence type="ECO:0000256" key="3">
    <source>
        <dbReference type="ARBA" id="ARBA00022771"/>
    </source>
</evidence>
<dbReference type="Gene3D" id="1.10.565.10">
    <property type="entry name" value="Retinoid X Receptor"/>
    <property type="match status" value="1"/>
</dbReference>
<dbReference type="GO" id="GO:0003700">
    <property type="term" value="F:DNA-binding transcription factor activity"/>
    <property type="evidence" value="ECO:0007669"/>
    <property type="project" value="InterPro"/>
</dbReference>
<keyword evidence="6 10" id="KW-0238">DNA-binding</keyword>
<keyword evidence="5 10" id="KW-0805">Transcription regulation</keyword>